<evidence type="ECO:0000256" key="4">
    <source>
        <dbReference type="ARBA" id="ARBA00023295"/>
    </source>
</evidence>
<dbReference type="InterPro" id="IPR038417">
    <property type="entry name" value="Alpga-gal_N_sf"/>
</dbReference>
<dbReference type="InterPro" id="IPR031704">
    <property type="entry name" value="Glyco_hydro_36_N"/>
</dbReference>
<dbReference type="InterPro" id="IPR031705">
    <property type="entry name" value="Glyco_hydro_36_C"/>
</dbReference>
<accession>A0ABT4BR69</accession>
<dbReference type="InterPro" id="IPR000111">
    <property type="entry name" value="Glyco_hydro_27/36_CS"/>
</dbReference>
<feature type="domain" description="Glycosyl hydrolase family 36 C-terminal" evidence="6">
    <location>
        <begin position="649"/>
        <end position="732"/>
    </location>
</feature>
<dbReference type="SUPFAM" id="SSF51445">
    <property type="entry name" value="(Trans)glycosidases"/>
    <property type="match status" value="1"/>
</dbReference>
<dbReference type="PRINTS" id="PR00743">
    <property type="entry name" value="GLHYDRLASE36"/>
</dbReference>
<dbReference type="Pfam" id="PF16874">
    <property type="entry name" value="Glyco_hydro_36C"/>
    <property type="match status" value="1"/>
</dbReference>
<dbReference type="InterPro" id="IPR013785">
    <property type="entry name" value="Aldolase_TIM"/>
</dbReference>
<comment type="catalytic activity">
    <reaction evidence="1 5">
        <text>Hydrolysis of terminal, non-reducing alpha-D-galactose residues in alpha-D-galactosides, including galactose oligosaccharides, galactomannans and galactolipids.</text>
        <dbReference type="EC" id="3.2.1.22"/>
    </reaction>
</comment>
<dbReference type="Gene3D" id="2.70.98.60">
    <property type="entry name" value="alpha-galactosidase from lactobacil brevis"/>
    <property type="match status" value="1"/>
</dbReference>
<gene>
    <name evidence="8" type="ORF">OUY18_03360</name>
</gene>
<dbReference type="Pfam" id="PF02065">
    <property type="entry name" value="Melibiase"/>
    <property type="match status" value="1"/>
</dbReference>
<name>A0ABT4BR69_9FIRM</name>
<evidence type="ECO:0000259" key="7">
    <source>
        <dbReference type="Pfam" id="PF16875"/>
    </source>
</evidence>
<dbReference type="PIRSF" id="PIRSF005536">
    <property type="entry name" value="Agal"/>
    <property type="match status" value="1"/>
</dbReference>
<comment type="caution">
    <text evidence="8">The sequence shown here is derived from an EMBL/GenBank/DDBJ whole genome shotgun (WGS) entry which is preliminary data.</text>
</comment>
<dbReference type="PROSITE" id="PS00512">
    <property type="entry name" value="ALPHA_GALACTOSIDASE"/>
    <property type="match status" value="1"/>
</dbReference>
<dbReference type="InterPro" id="IPR017853">
    <property type="entry name" value="GH"/>
</dbReference>
<dbReference type="PANTHER" id="PTHR43053">
    <property type="entry name" value="GLYCOSIDASE FAMILY 31"/>
    <property type="match status" value="1"/>
</dbReference>
<keyword evidence="9" id="KW-1185">Reference proteome</keyword>
<evidence type="ECO:0000313" key="9">
    <source>
        <dbReference type="Proteomes" id="UP001082703"/>
    </source>
</evidence>
<feature type="domain" description="Glycosyl hydrolase family 36 N-terminal" evidence="7">
    <location>
        <begin position="29"/>
        <end position="286"/>
    </location>
</feature>
<dbReference type="Pfam" id="PF16875">
    <property type="entry name" value="Glyco_hydro_36N"/>
    <property type="match status" value="1"/>
</dbReference>
<evidence type="ECO:0000256" key="5">
    <source>
        <dbReference type="PIRNR" id="PIRNR005536"/>
    </source>
</evidence>
<evidence type="ECO:0000256" key="1">
    <source>
        <dbReference type="ARBA" id="ARBA00001255"/>
    </source>
</evidence>
<keyword evidence="3 5" id="KW-0378">Hydrolase</keyword>
<evidence type="ECO:0000256" key="3">
    <source>
        <dbReference type="ARBA" id="ARBA00022801"/>
    </source>
</evidence>
<dbReference type="CDD" id="cd14791">
    <property type="entry name" value="GH36"/>
    <property type="match status" value="1"/>
</dbReference>
<dbReference type="PANTHER" id="PTHR43053:SF3">
    <property type="entry name" value="ALPHA-GALACTOSIDASE C-RELATED"/>
    <property type="match status" value="1"/>
</dbReference>
<dbReference type="RefSeq" id="WP_268057301.1">
    <property type="nucleotide sequence ID" value="NZ_JAPOHA010000003.1"/>
</dbReference>
<dbReference type="Proteomes" id="UP001082703">
    <property type="component" value="Unassembled WGS sequence"/>
</dbReference>
<dbReference type="Gene3D" id="3.20.20.70">
    <property type="entry name" value="Aldolase class I"/>
    <property type="match status" value="1"/>
</dbReference>
<comment type="similarity">
    <text evidence="5">Belongs to the glycosyl hydrolase.</text>
</comment>
<evidence type="ECO:0000259" key="6">
    <source>
        <dbReference type="Pfam" id="PF16874"/>
    </source>
</evidence>
<dbReference type="InterPro" id="IPR002252">
    <property type="entry name" value="Glyco_hydro_36"/>
</dbReference>
<evidence type="ECO:0000313" key="8">
    <source>
        <dbReference type="EMBL" id="MCY1713295.1"/>
    </source>
</evidence>
<dbReference type="Gene3D" id="2.60.40.1180">
    <property type="entry name" value="Golgi alpha-mannosidase II"/>
    <property type="match status" value="1"/>
</dbReference>
<proteinExistence type="inferred from homology"/>
<dbReference type="InterPro" id="IPR013780">
    <property type="entry name" value="Glyco_hydro_b"/>
</dbReference>
<organism evidence="8 9">
    <name type="scientific">Caproiciproducens galactitolivorans</name>
    <dbReference type="NCBI Taxonomy" id="642589"/>
    <lineage>
        <taxon>Bacteria</taxon>
        <taxon>Bacillati</taxon>
        <taxon>Bacillota</taxon>
        <taxon>Clostridia</taxon>
        <taxon>Eubacteriales</taxon>
        <taxon>Acutalibacteraceae</taxon>
        <taxon>Caproiciproducens</taxon>
    </lineage>
</organism>
<sequence>MAILYDNSKKIFTLQTQDSTYQFCISQFGYLLHLYYGRKMEYGDASGLIHTGDHGFCPCPNEAKDDRTFSLDFLPQEYPSLGNGDYRTPCLAVSYPNGSSACDLRYVSHRIFSGKPALNGLPALYCNEGSCETLEIILQDSSEPIEVHLFYSVFETQNAISRSCSVVNKTRHAVFLDSVLSCCMDFYGDHYDFMTFYGRHAMERSVERRRLTHGKTVVDSVRGASSHQQNPFVILCEPNADEDKGECYGISLLYSGNFAACAEVDQFDQTRFTMGINPNLFRWKLAPGESFQAPETVLSYSPEGLGMLSGQFHTLFRNNLCRGCYKDRRRPVLINNWEATYFDFNEDKLVRIAEEASKAGIELLVMDDGWFGSRNNDCTSLGDWTVNRKKLPNGLDGLCRKINGLGMKLGIWFEPEMVSENSELYRKHGEWCLRIPGRPNQRGRSQFVLDFSRSDVVDYLFNSISEVLHSANIEYVKWDMNRHLTQAWSAGVPAEREGEVYHRYVLGVYNLLERLLKAFPNILFEGCAGGGGRFDAGMLYYTPQIWCSDNTDAIDRLEIQYGTSFAYPACSMGSHVSACPNHQTGRSVPLKTRGIVAMSGAFGFELDLEKLNAGEKEEIASLVKQYKKYYKLIGRGNYYRLTDPHGCVSAWQFASADRKEALVNIVVTRARANAIPPVLKLEGLDEAKSYRIVCDDLEFKDYYKDCSGSALMNAGLRIPNLYGDYPSLQIHLLAEDDQ</sequence>
<keyword evidence="4 5" id="KW-0326">Glycosidase</keyword>
<protein>
    <recommendedName>
        <fullName evidence="2 5">Alpha-galactosidase</fullName>
        <ecNumber evidence="2 5">3.2.1.22</ecNumber>
    </recommendedName>
</protein>
<dbReference type="EC" id="3.2.1.22" evidence="2 5"/>
<evidence type="ECO:0000256" key="2">
    <source>
        <dbReference type="ARBA" id="ARBA00012755"/>
    </source>
</evidence>
<dbReference type="EMBL" id="JAPOHA010000003">
    <property type="protein sequence ID" value="MCY1713295.1"/>
    <property type="molecule type" value="Genomic_DNA"/>
</dbReference>
<reference evidence="8 9" key="1">
    <citation type="submission" date="2022-11" db="EMBL/GenBank/DDBJ databases">
        <authorList>
            <person name="Caiyu Z."/>
        </authorList>
    </citation>
    <scope>NUCLEOTIDE SEQUENCE [LARGE SCALE GENOMIC DNA]</scope>
    <source>
        <strain evidence="8 9">YR-4</strain>
    </source>
</reference>
<dbReference type="GO" id="GO:0004557">
    <property type="term" value="F:alpha-galactosidase activity"/>
    <property type="evidence" value="ECO:0007669"/>
    <property type="project" value="UniProtKB-EC"/>
</dbReference>
<dbReference type="InterPro" id="IPR050985">
    <property type="entry name" value="Alpha-glycosidase_related"/>
</dbReference>